<protein>
    <recommendedName>
        <fullName evidence="6">SURF1-like protein</fullName>
    </recommendedName>
</protein>
<dbReference type="OrthoDB" id="9807214at2"/>
<dbReference type="KEGG" id="clw:CLAC_08310"/>
<sequence length="326" mass="36456">MLKNVRQFLTPGWVLTAVVAIAFSYLAFTVLAPWQLGKNTATKHRNEQLQHSFEVEPVDVNELMPKGEGFDEGNEWRRVTARGHFIPDTRVLLRNRPVNGAPAVQVLDIFAASNGQNYLINRGFVRPAGSKTPTVDSAPSGTMTISGYIRRNELTPVTPPIKEVPPQVYGINIAEVEGLTGKKLNPDWIQLSENSDAVIEAIPLPPLESGPYLSYGIQWIFFGAMAPLALIWFIRAEIVERRRDREEQAEMEKNLADAQAAEPLTENAEDTAPVVSENEALPLGQEETKAAEDEAERLHRERLAKRYGNSGHRAAGFRDNRYDERF</sequence>
<evidence type="ECO:0000256" key="3">
    <source>
        <dbReference type="ARBA" id="ARBA00022692"/>
    </source>
</evidence>
<feature type="transmembrane region" description="Helical" evidence="6">
    <location>
        <begin position="12"/>
        <end position="34"/>
    </location>
</feature>
<keyword evidence="4 6" id="KW-1133">Transmembrane helix</keyword>
<evidence type="ECO:0000256" key="4">
    <source>
        <dbReference type="ARBA" id="ARBA00022989"/>
    </source>
</evidence>
<dbReference type="EMBL" id="CP006841">
    <property type="protein sequence ID" value="ALA67721.1"/>
    <property type="molecule type" value="Genomic_DNA"/>
</dbReference>
<dbReference type="PROSITE" id="PS50895">
    <property type="entry name" value="SURF1"/>
    <property type="match status" value="1"/>
</dbReference>
<dbReference type="CDD" id="cd06662">
    <property type="entry name" value="SURF1"/>
    <property type="match status" value="1"/>
</dbReference>
<dbReference type="PANTHER" id="PTHR23427:SF2">
    <property type="entry name" value="SURFEIT LOCUS PROTEIN 1"/>
    <property type="match status" value="1"/>
</dbReference>
<keyword evidence="3 6" id="KW-0812">Transmembrane</keyword>
<dbReference type="GO" id="GO:0005886">
    <property type="term" value="C:plasma membrane"/>
    <property type="evidence" value="ECO:0007669"/>
    <property type="project" value="UniProtKB-SubCell"/>
</dbReference>
<accession>A0A0K2H1Y4</accession>
<feature type="compositionally biased region" description="Basic and acidic residues" evidence="7">
    <location>
        <begin position="316"/>
        <end position="326"/>
    </location>
</feature>
<evidence type="ECO:0000313" key="8">
    <source>
        <dbReference type="EMBL" id="ALA67721.1"/>
    </source>
</evidence>
<evidence type="ECO:0000256" key="1">
    <source>
        <dbReference type="ARBA" id="ARBA00004370"/>
    </source>
</evidence>
<feature type="compositionally biased region" description="Basic and acidic residues" evidence="7">
    <location>
        <begin position="286"/>
        <end position="301"/>
    </location>
</feature>
<keyword evidence="5 6" id="KW-0472">Membrane</keyword>
<feature type="transmembrane region" description="Helical" evidence="6">
    <location>
        <begin position="212"/>
        <end position="234"/>
    </location>
</feature>
<proteinExistence type="inferred from homology"/>
<evidence type="ECO:0000256" key="6">
    <source>
        <dbReference type="RuleBase" id="RU363076"/>
    </source>
</evidence>
<feature type="region of interest" description="Disordered" evidence="7">
    <location>
        <begin position="249"/>
        <end position="326"/>
    </location>
</feature>
<dbReference type="Pfam" id="PF02104">
    <property type="entry name" value="SURF1"/>
    <property type="match status" value="1"/>
</dbReference>
<dbReference type="InterPro" id="IPR002994">
    <property type="entry name" value="Surf1/Shy1"/>
</dbReference>
<organism evidence="8 9">
    <name type="scientific">Corynebacterium lactis RW2-5</name>
    <dbReference type="NCBI Taxonomy" id="1408189"/>
    <lineage>
        <taxon>Bacteria</taxon>
        <taxon>Bacillati</taxon>
        <taxon>Actinomycetota</taxon>
        <taxon>Actinomycetes</taxon>
        <taxon>Mycobacteriales</taxon>
        <taxon>Corynebacteriaceae</taxon>
        <taxon>Corynebacterium</taxon>
    </lineage>
</organism>
<evidence type="ECO:0000313" key="9">
    <source>
        <dbReference type="Proteomes" id="UP000058446"/>
    </source>
</evidence>
<evidence type="ECO:0000256" key="7">
    <source>
        <dbReference type="SAM" id="MobiDB-lite"/>
    </source>
</evidence>
<dbReference type="AlphaFoldDB" id="A0A0K2H1Y4"/>
<evidence type="ECO:0000256" key="2">
    <source>
        <dbReference type="ARBA" id="ARBA00007165"/>
    </source>
</evidence>
<dbReference type="PANTHER" id="PTHR23427">
    <property type="entry name" value="SURFEIT LOCUS PROTEIN"/>
    <property type="match status" value="1"/>
</dbReference>
<reference evidence="8 9" key="1">
    <citation type="submission" date="2013-10" db="EMBL/GenBank/DDBJ databases">
        <title>Complete genome sequence of Corynebacterium lactis DSM 45799(T), isolated from raw cow milk.</title>
        <authorList>
            <person name="Ruckert C."/>
            <person name="Albersmeier A."/>
            <person name="Lipski A."/>
            <person name="Kalinowski J."/>
        </authorList>
    </citation>
    <scope>NUCLEOTIDE SEQUENCE [LARGE SCALE GENOMIC DNA]</scope>
    <source>
        <strain evidence="8 9">RW2-5</strain>
    </source>
</reference>
<dbReference type="PATRIC" id="fig|1408189.4.peg.1665"/>
<dbReference type="STRING" id="1408189.CLAC_08310"/>
<dbReference type="RefSeq" id="WP_053412487.1">
    <property type="nucleotide sequence ID" value="NZ_CP006841.1"/>
</dbReference>
<dbReference type="InterPro" id="IPR045214">
    <property type="entry name" value="Surf1/Surf4"/>
</dbReference>
<keyword evidence="9" id="KW-1185">Reference proteome</keyword>
<name>A0A0K2H1Y4_9CORY</name>
<gene>
    <name evidence="8" type="ORF">CLAC_08310</name>
</gene>
<dbReference type="Proteomes" id="UP000058446">
    <property type="component" value="Chromosome"/>
</dbReference>
<comment type="similarity">
    <text evidence="2 6">Belongs to the SURF1 family.</text>
</comment>
<keyword evidence="6" id="KW-1003">Cell membrane</keyword>
<evidence type="ECO:0000256" key="5">
    <source>
        <dbReference type="ARBA" id="ARBA00023136"/>
    </source>
</evidence>
<comment type="subcellular location">
    <subcellularLocation>
        <location evidence="6">Cell membrane</location>
        <topology evidence="6">Multi-pass membrane protein</topology>
    </subcellularLocation>
    <subcellularLocation>
        <location evidence="1">Membrane</location>
    </subcellularLocation>
</comment>